<evidence type="ECO:0000313" key="2">
    <source>
        <dbReference type="EMBL" id="BAS86222.1"/>
    </source>
</evidence>
<dbReference type="EMBL" id="AP014959">
    <property type="protein sequence ID" value="BAS86222.1"/>
    <property type="molecule type" value="Genomic_DNA"/>
</dbReference>
<gene>
    <name evidence="2" type="ordered locus">Os03g0731025</name>
    <name evidence="2" type="ORF">OSNPB_030731025</name>
</gene>
<evidence type="ECO:0000313" key="3">
    <source>
        <dbReference type="Proteomes" id="UP000059680"/>
    </source>
</evidence>
<keyword evidence="3" id="KW-1185">Reference proteome</keyword>
<feature type="region of interest" description="Disordered" evidence="1">
    <location>
        <begin position="1"/>
        <end position="108"/>
    </location>
</feature>
<sequence>MACSTRSGPRVHRSSPSGGGGGGGGAPAAPHAPRHGRNSAGAAAASVWRAMYIPAAERQTPRRRKPRNTLSIPVGNTLPCGWSGGRAAGRASLTSSMDATRDCIADAD</sequence>
<feature type="compositionally biased region" description="Gly residues" evidence="1">
    <location>
        <begin position="17"/>
        <end position="26"/>
    </location>
</feature>
<organism evidence="2 3">
    <name type="scientific">Oryza sativa subsp. japonica</name>
    <name type="common">Rice</name>
    <dbReference type="NCBI Taxonomy" id="39947"/>
    <lineage>
        <taxon>Eukaryota</taxon>
        <taxon>Viridiplantae</taxon>
        <taxon>Streptophyta</taxon>
        <taxon>Embryophyta</taxon>
        <taxon>Tracheophyta</taxon>
        <taxon>Spermatophyta</taxon>
        <taxon>Magnoliopsida</taxon>
        <taxon>Liliopsida</taxon>
        <taxon>Poales</taxon>
        <taxon>Poaceae</taxon>
        <taxon>BOP clade</taxon>
        <taxon>Oryzoideae</taxon>
        <taxon>Oryzeae</taxon>
        <taxon>Oryzinae</taxon>
        <taxon>Oryza</taxon>
        <taxon>Oryza sativa</taxon>
    </lineage>
</organism>
<dbReference type="Gramene" id="Os03t0731025-01">
    <property type="protein sequence ID" value="Os03t0731025-01"/>
    <property type="gene ID" value="Os03g0731025"/>
</dbReference>
<accession>A0A0P0W2X7</accession>
<dbReference type="InParanoid" id="A0A0P0W2X7"/>
<name>A0A0P0W2X7_ORYSJ</name>
<dbReference type="PaxDb" id="39947-A0A0P0W2X7"/>
<protein>
    <submittedName>
        <fullName evidence="2">Os03g0731025 protein</fullName>
    </submittedName>
</protein>
<feature type="compositionally biased region" description="Basic and acidic residues" evidence="1">
    <location>
        <begin position="99"/>
        <end position="108"/>
    </location>
</feature>
<reference evidence="2 3" key="3">
    <citation type="journal article" date="2013" name="Rice">
        <title>Improvement of the Oryza sativa Nipponbare reference genome using next generation sequence and optical map data.</title>
        <authorList>
            <person name="Kawahara Y."/>
            <person name="de la Bastide M."/>
            <person name="Hamilton J.P."/>
            <person name="Kanamori H."/>
            <person name="McCombie W.R."/>
            <person name="Ouyang S."/>
            <person name="Schwartz D.C."/>
            <person name="Tanaka T."/>
            <person name="Wu J."/>
            <person name="Zhou S."/>
            <person name="Childs K.L."/>
            <person name="Davidson R.M."/>
            <person name="Lin H."/>
            <person name="Quesada-Ocampo L."/>
            <person name="Vaillancourt B."/>
            <person name="Sakai H."/>
            <person name="Lee S.S."/>
            <person name="Kim J."/>
            <person name="Numa H."/>
            <person name="Itoh T."/>
            <person name="Buell C.R."/>
            <person name="Matsumoto T."/>
        </authorList>
    </citation>
    <scope>NUCLEOTIDE SEQUENCE [LARGE SCALE GENOMIC DNA]</scope>
    <source>
        <strain evidence="3">cv. Nipponbare</strain>
    </source>
</reference>
<dbReference type="Proteomes" id="UP000059680">
    <property type="component" value="Chromosome 3"/>
</dbReference>
<proteinExistence type="predicted"/>
<reference evidence="3" key="1">
    <citation type="journal article" date="2005" name="Nature">
        <title>The map-based sequence of the rice genome.</title>
        <authorList>
            <consortium name="International rice genome sequencing project (IRGSP)"/>
            <person name="Matsumoto T."/>
            <person name="Wu J."/>
            <person name="Kanamori H."/>
            <person name="Katayose Y."/>
            <person name="Fujisawa M."/>
            <person name="Namiki N."/>
            <person name="Mizuno H."/>
            <person name="Yamamoto K."/>
            <person name="Antonio B.A."/>
            <person name="Baba T."/>
            <person name="Sakata K."/>
            <person name="Nagamura Y."/>
            <person name="Aoki H."/>
            <person name="Arikawa K."/>
            <person name="Arita K."/>
            <person name="Bito T."/>
            <person name="Chiden Y."/>
            <person name="Fujitsuka N."/>
            <person name="Fukunaka R."/>
            <person name="Hamada M."/>
            <person name="Harada C."/>
            <person name="Hayashi A."/>
            <person name="Hijishita S."/>
            <person name="Honda M."/>
            <person name="Hosokawa S."/>
            <person name="Ichikawa Y."/>
            <person name="Idonuma A."/>
            <person name="Iijima M."/>
            <person name="Ikeda M."/>
            <person name="Ikeno M."/>
            <person name="Ito K."/>
            <person name="Ito S."/>
            <person name="Ito T."/>
            <person name="Ito Y."/>
            <person name="Ito Y."/>
            <person name="Iwabuchi A."/>
            <person name="Kamiya K."/>
            <person name="Karasawa W."/>
            <person name="Kurita K."/>
            <person name="Katagiri S."/>
            <person name="Kikuta A."/>
            <person name="Kobayashi H."/>
            <person name="Kobayashi N."/>
            <person name="Machita K."/>
            <person name="Maehara T."/>
            <person name="Masukawa M."/>
            <person name="Mizubayashi T."/>
            <person name="Mukai Y."/>
            <person name="Nagasaki H."/>
            <person name="Nagata Y."/>
            <person name="Naito S."/>
            <person name="Nakashima M."/>
            <person name="Nakama Y."/>
            <person name="Nakamichi Y."/>
            <person name="Nakamura M."/>
            <person name="Meguro A."/>
            <person name="Negishi M."/>
            <person name="Ohta I."/>
            <person name="Ohta T."/>
            <person name="Okamoto M."/>
            <person name="Ono N."/>
            <person name="Saji S."/>
            <person name="Sakaguchi M."/>
            <person name="Sakai K."/>
            <person name="Shibata M."/>
            <person name="Shimokawa T."/>
            <person name="Song J."/>
            <person name="Takazaki Y."/>
            <person name="Terasawa K."/>
            <person name="Tsugane M."/>
            <person name="Tsuji K."/>
            <person name="Ueda S."/>
            <person name="Waki K."/>
            <person name="Yamagata H."/>
            <person name="Yamamoto M."/>
            <person name="Yamamoto S."/>
            <person name="Yamane H."/>
            <person name="Yoshiki S."/>
            <person name="Yoshihara R."/>
            <person name="Yukawa K."/>
            <person name="Zhong H."/>
            <person name="Yano M."/>
            <person name="Yuan Q."/>
            <person name="Ouyang S."/>
            <person name="Liu J."/>
            <person name="Jones K.M."/>
            <person name="Gansberger K."/>
            <person name="Moffat K."/>
            <person name="Hill J."/>
            <person name="Bera J."/>
            <person name="Fadrosh D."/>
            <person name="Jin S."/>
            <person name="Johri S."/>
            <person name="Kim M."/>
            <person name="Overton L."/>
            <person name="Reardon M."/>
            <person name="Tsitrin T."/>
            <person name="Vuong H."/>
            <person name="Weaver B."/>
            <person name="Ciecko A."/>
            <person name="Tallon L."/>
            <person name="Jackson J."/>
            <person name="Pai G."/>
            <person name="Aken S.V."/>
            <person name="Utterback T."/>
            <person name="Reidmuller S."/>
            <person name="Feldblyum T."/>
            <person name="Hsiao J."/>
            <person name="Zismann V."/>
            <person name="Iobst S."/>
            <person name="de Vazeille A.R."/>
            <person name="Buell C.R."/>
            <person name="Ying K."/>
            <person name="Li Y."/>
            <person name="Lu T."/>
            <person name="Huang Y."/>
            <person name="Zhao Q."/>
            <person name="Feng Q."/>
            <person name="Zhang L."/>
            <person name="Zhu J."/>
            <person name="Weng Q."/>
            <person name="Mu J."/>
            <person name="Lu Y."/>
            <person name="Fan D."/>
            <person name="Liu Y."/>
            <person name="Guan J."/>
            <person name="Zhang Y."/>
            <person name="Yu S."/>
            <person name="Liu X."/>
            <person name="Zhang Y."/>
            <person name="Hong G."/>
            <person name="Han B."/>
            <person name="Choisne N."/>
            <person name="Demange N."/>
            <person name="Orjeda G."/>
            <person name="Samain S."/>
            <person name="Cattolico L."/>
            <person name="Pelletier E."/>
            <person name="Couloux A."/>
            <person name="Segurens B."/>
            <person name="Wincker P."/>
            <person name="D'Hont A."/>
            <person name="Scarpelli C."/>
            <person name="Weissenbach J."/>
            <person name="Salanoubat M."/>
            <person name="Quetier F."/>
            <person name="Yu Y."/>
            <person name="Kim H.R."/>
            <person name="Rambo T."/>
            <person name="Currie J."/>
            <person name="Collura K."/>
            <person name="Luo M."/>
            <person name="Yang T."/>
            <person name="Ammiraju J.S.S."/>
            <person name="Engler F."/>
            <person name="Soderlund C."/>
            <person name="Wing R.A."/>
            <person name="Palmer L.E."/>
            <person name="de la Bastide M."/>
            <person name="Spiegel L."/>
            <person name="Nascimento L."/>
            <person name="Zutavern T."/>
            <person name="O'Shaughnessy A."/>
            <person name="Dike S."/>
            <person name="Dedhia N."/>
            <person name="Preston R."/>
            <person name="Balija V."/>
            <person name="McCombie W.R."/>
            <person name="Chow T."/>
            <person name="Chen H."/>
            <person name="Chung M."/>
            <person name="Chen C."/>
            <person name="Shaw J."/>
            <person name="Wu H."/>
            <person name="Hsiao K."/>
            <person name="Chao Y."/>
            <person name="Chu M."/>
            <person name="Cheng C."/>
            <person name="Hour A."/>
            <person name="Lee P."/>
            <person name="Lin S."/>
            <person name="Lin Y."/>
            <person name="Liou J."/>
            <person name="Liu S."/>
            <person name="Hsing Y."/>
            <person name="Raghuvanshi S."/>
            <person name="Mohanty A."/>
            <person name="Bharti A.K."/>
            <person name="Gaur A."/>
            <person name="Gupta V."/>
            <person name="Kumar D."/>
            <person name="Ravi V."/>
            <person name="Vij S."/>
            <person name="Kapur A."/>
            <person name="Khurana P."/>
            <person name="Khurana P."/>
            <person name="Khurana J.P."/>
            <person name="Tyagi A.K."/>
            <person name="Gaikwad K."/>
            <person name="Singh A."/>
            <person name="Dalal V."/>
            <person name="Srivastava S."/>
            <person name="Dixit A."/>
            <person name="Pal A.K."/>
            <person name="Ghazi I.A."/>
            <person name="Yadav M."/>
            <person name="Pandit A."/>
            <person name="Bhargava A."/>
            <person name="Sureshbabu K."/>
            <person name="Batra K."/>
            <person name="Sharma T.R."/>
            <person name="Mohapatra T."/>
            <person name="Singh N.K."/>
            <person name="Messing J."/>
            <person name="Nelson A.B."/>
            <person name="Fuks G."/>
            <person name="Kavchok S."/>
            <person name="Keizer G."/>
            <person name="Linton E."/>
            <person name="Llaca V."/>
            <person name="Song R."/>
            <person name="Tanyolac B."/>
            <person name="Young S."/>
            <person name="Ho-Il K."/>
            <person name="Hahn J.H."/>
            <person name="Sangsakoo G."/>
            <person name="Vanavichit A."/>
            <person name="de Mattos Luiz.A.T."/>
            <person name="Zimmer P.D."/>
            <person name="Malone G."/>
            <person name="Dellagostin O."/>
            <person name="de Oliveira A.C."/>
            <person name="Bevan M."/>
            <person name="Bancroft I."/>
            <person name="Minx P."/>
            <person name="Cordum H."/>
            <person name="Wilson R."/>
            <person name="Cheng Z."/>
            <person name="Jin W."/>
            <person name="Jiang J."/>
            <person name="Leong S.A."/>
            <person name="Iwama H."/>
            <person name="Gojobori T."/>
            <person name="Itoh T."/>
            <person name="Niimura Y."/>
            <person name="Fujii Y."/>
            <person name="Habara T."/>
            <person name="Sakai H."/>
            <person name="Sato Y."/>
            <person name="Wilson G."/>
            <person name="Kumar K."/>
            <person name="McCouch S."/>
            <person name="Juretic N."/>
            <person name="Hoen D."/>
            <person name="Wright S."/>
            <person name="Bruskiewich R."/>
            <person name="Bureau T."/>
            <person name="Miyao A."/>
            <person name="Hirochika H."/>
            <person name="Nishikawa T."/>
            <person name="Kadowaki K."/>
            <person name="Sugiura M."/>
            <person name="Burr B."/>
            <person name="Sasaki T."/>
        </authorList>
    </citation>
    <scope>NUCLEOTIDE SEQUENCE [LARGE SCALE GENOMIC DNA]</scope>
    <source>
        <strain evidence="3">cv. Nipponbare</strain>
    </source>
</reference>
<reference evidence="2 3" key="2">
    <citation type="journal article" date="2013" name="Plant Cell Physiol.">
        <title>Rice Annotation Project Database (RAP-DB): an integrative and interactive database for rice genomics.</title>
        <authorList>
            <person name="Sakai H."/>
            <person name="Lee S.S."/>
            <person name="Tanaka T."/>
            <person name="Numa H."/>
            <person name="Kim J."/>
            <person name="Kawahara Y."/>
            <person name="Wakimoto H."/>
            <person name="Yang C.C."/>
            <person name="Iwamoto M."/>
            <person name="Abe T."/>
            <person name="Yamada Y."/>
            <person name="Muto A."/>
            <person name="Inokuchi H."/>
            <person name="Ikemura T."/>
            <person name="Matsumoto T."/>
            <person name="Sasaki T."/>
            <person name="Itoh T."/>
        </authorList>
    </citation>
    <scope>NUCLEOTIDE SEQUENCE [LARGE SCALE GENOMIC DNA]</scope>
    <source>
        <strain evidence="3">cv. Nipponbare</strain>
    </source>
</reference>
<evidence type="ECO:0000256" key="1">
    <source>
        <dbReference type="SAM" id="MobiDB-lite"/>
    </source>
</evidence>
<dbReference type="AlphaFoldDB" id="A0A0P0W2X7"/>